<dbReference type="HOGENOM" id="CLU_2567248_0_0_4"/>
<dbReference type="AlphaFoldDB" id="Q39LF6"/>
<dbReference type="KEGG" id="bur:Bcep18194_C7666"/>
<reference evidence="1" key="1">
    <citation type="submission" date="2009-01" db="EMBL/GenBank/DDBJ databases">
        <title>Complete sequence of chromosome 3 of Burkholderia sp. 383.</title>
        <authorList>
            <consortium name="US DOE Joint Genome Institute"/>
            <person name="Copeland A."/>
            <person name="Lucas S."/>
            <person name="Lapidus A."/>
            <person name="Barry K."/>
            <person name="Detter J.C."/>
            <person name="Glavina T."/>
            <person name="Hammon N."/>
            <person name="Israni S."/>
            <person name="Pitluck S."/>
            <person name="Chain P."/>
            <person name="Malfatti S."/>
            <person name="Shin M."/>
            <person name="Vergez L."/>
            <person name="Schmutz J."/>
            <person name="Larimer F."/>
            <person name="Land M."/>
            <person name="Kyrpides N."/>
            <person name="Lykidis A."/>
            <person name="Richardson P."/>
        </authorList>
    </citation>
    <scope>NUCLEOTIDE SEQUENCE</scope>
    <source>
        <strain evidence="1">383</strain>
    </source>
</reference>
<organism evidence="1 2">
    <name type="scientific">Burkholderia lata (strain ATCC 17760 / DSM 23089 / LMG 22485 / NCIMB 9086 / R18194 / 383)</name>
    <dbReference type="NCBI Taxonomy" id="482957"/>
    <lineage>
        <taxon>Bacteria</taxon>
        <taxon>Pseudomonadati</taxon>
        <taxon>Pseudomonadota</taxon>
        <taxon>Betaproteobacteria</taxon>
        <taxon>Burkholderiales</taxon>
        <taxon>Burkholderiaceae</taxon>
        <taxon>Burkholderia</taxon>
        <taxon>Burkholderia cepacia complex</taxon>
    </lineage>
</organism>
<sequence>MQAGPGARCDASRSIAAMRTATRAAVPVLRGSAMHACNARHIAMIDFARSHQTKEITVRNIRIIGTQFDGESLILIAQESR</sequence>
<accession>Q39LF6</accession>
<keyword evidence="2" id="KW-1185">Reference proteome</keyword>
<evidence type="ECO:0000313" key="1">
    <source>
        <dbReference type="EMBL" id="ABB06710.1"/>
    </source>
</evidence>
<proteinExistence type="predicted"/>
<name>Q39LF6_BURL3</name>
<dbReference type="RefSeq" id="WP_011350352.1">
    <property type="nucleotide sequence ID" value="NC_007509.1"/>
</dbReference>
<gene>
    <name evidence="1" type="ordered locus">Bcep18194_C7666</name>
</gene>
<dbReference type="GeneID" id="45093014"/>
<protein>
    <submittedName>
        <fullName evidence="1">Uncharacterized protein</fullName>
    </submittedName>
</protein>
<dbReference type="PATRIC" id="fig|482957.22.peg.8282"/>
<evidence type="ECO:0000313" key="2">
    <source>
        <dbReference type="Proteomes" id="UP000002705"/>
    </source>
</evidence>
<dbReference type="Proteomes" id="UP000002705">
    <property type="component" value="Chromosome 3"/>
</dbReference>
<dbReference type="EMBL" id="CP000150">
    <property type="protein sequence ID" value="ABB06710.1"/>
    <property type="molecule type" value="Genomic_DNA"/>
</dbReference>